<protein>
    <submittedName>
        <fullName evidence="2">Sulfotransferase</fullName>
    </submittedName>
</protein>
<dbReference type="InterPro" id="IPR011990">
    <property type="entry name" value="TPR-like_helical_dom_sf"/>
</dbReference>
<keyword evidence="3" id="KW-1185">Reference proteome</keyword>
<name>A0A7G9SAD4_9SPHN</name>
<dbReference type="KEGG" id="srhi:H9L12_11260"/>
<dbReference type="RefSeq" id="WP_187541808.1">
    <property type="nucleotide sequence ID" value="NZ_CP060717.1"/>
</dbReference>
<dbReference type="InterPro" id="IPR026634">
    <property type="entry name" value="TPST-like"/>
</dbReference>
<dbReference type="SUPFAM" id="SSF48452">
    <property type="entry name" value="TPR-like"/>
    <property type="match status" value="1"/>
</dbReference>
<dbReference type="Pfam" id="PF13469">
    <property type="entry name" value="Sulfotransfer_3"/>
    <property type="match status" value="1"/>
</dbReference>
<dbReference type="Proteomes" id="UP000515955">
    <property type="component" value="Chromosome"/>
</dbReference>
<evidence type="ECO:0000313" key="3">
    <source>
        <dbReference type="Proteomes" id="UP000515955"/>
    </source>
</evidence>
<dbReference type="GO" id="GO:0008476">
    <property type="term" value="F:protein-tyrosine sulfotransferase activity"/>
    <property type="evidence" value="ECO:0007669"/>
    <property type="project" value="InterPro"/>
</dbReference>
<gene>
    <name evidence="2" type="ORF">H9L12_11260</name>
</gene>
<dbReference type="Gene3D" id="1.25.40.10">
    <property type="entry name" value="Tetratricopeptide repeat domain"/>
    <property type="match status" value="1"/>
</dbReference>
<dbReference type="AlphaFoldDB" id="A0A7G9SAD4"/>
<dbReference type="PANTHER" id="PTHR12788:SF10">
    <property type="entry name" value="PROTEIN-TYROSINE SULFOTRANSFERASE"/>
    <property type="match status" value="1"/>
</dbReference>
<dbReference type="SUPFAM" id="SSF52540">
    <property type="entry name" value="P-loop containing nucleoside triphosphate hydrolases"/>
    <property type="match status" value="1"/>
</dbReference>
<dbReference type="EMBL" id="CP060717">
    <property type="protein sequence ID" value="QNN64809.1"/>
    <property type="molecule type" value="Genomic_DNA"/>
</dbReference>
<dbReference type="Pfam" id="PF13432">
    <property type="entry name" value="TPR_16"/>
    <property type="match status" value="1"/>
</dbReference>
<dbReference type="InterPro" id="IPR027417">
    <property type="entry name" value="P-loop_NTPase"/>
</dbReference>
<organism evidence="2 3">
    <name type="scientific">Sphingomonas rhizophila</name>
    <dbReference type="NCBI Taxonomy" id="2071607"/>
    <lineage>
        <taxon>Bacteria</taxon>
        <taxon>Pseudomonadati</taxon>
        <taxon>Pseudomonadota</taxon>
        <taxon>Alphaproteobacteria</taxon>
        <taxon>Sphingomonadales</taxon>
        <taxon>Sphingomonadaceae</taxon>
        <taxon>Sphingomonas</taxon>
    </lineage>
</organism>
<accession>A0A7G9SAD4</accession>
<evidence type="ECO:0000313" key="2">
    <source>
        <dbReference type="EMBL" id="QNN64809.1"/>
    </source>
</evidence>
<keyword evidence="1 2" id="KW-0808">Transferase</keyword>
<evidence type="ECO:0000256" key="1">
    <source>
        <dbReference type="ARBA" id="ARBA00022679"/>
    </source>
</evidence>
<dbReference type="Gene3D" id="3.40.50.300">
    <property type="entry name" value="P-loop containing nucleotide triphosphate hydrolases"/>
    <property type="match status" value="1"/>
</dbReference>
<proteinExistence type="predicted"/>
<dbReference type="PANTHER" id="PTHR12788">
    <property type="entry name" value="PROTEIN-TYROSINE SULFOTRANSFERASE 2"/>
    <property type="match status" value="1"/>
</dbReference>
<sequence>MIGGDAGRAAVDAALKAGRTGEAILLLRQRVAAAADPDPHRLALAKLLAREGELAEALAQVEAMAPVARHDNRAFHSGLLLKLGRHDEALPIYQSLAATRPRDPDFWHSYGALLRGLGRQDEAIAAYRRATGKPGDGPAWWGLANLKTFHFAPADLAAMRRALRRPGLDPHDAAALHFALGKAQADAGQHDAAFADYAAGNRLIAASFPPGAASVTTRVDQLISHFDAAAFGRLGGRGDPSPAPIFILGMHRAGSTLVEQILSSHPAIEGTAELPILPRLWRSLGPDPLAALDRADLAALGATYLTRAAAYRREGKPRFIDKLPDNWLHAAFIRLILPNAHIIDVRRHPMASGFSNFRQRFAGGAAFSYDLATIGRFYADYVRFMDHIARVQPGAAHRLIYEQLVDDPEREIRRLLDFLGLPFDPACLSFHANTRTVATPSAQQVRRPINRDGIDAWRPFEAHLGPLKEALGDVLDTWDKPQPH</sequence>
<reference evidence="2 3" key="1">
    <citation type="submission" date="2020-08" db="EMBL/GenBank/DDBJ databases">
        <title>Genome sequence of Sphingomonas rhizophila KACC 19189T.</title>
        <authorList>
            <person name="Hyun D.-W."/>
            <person name="Bae J.-W."/>
        </authorList>
    </citation>
    <scope>NUCLEOTIDE SEQUENCE [LARGE SCALE GENOMIC DNA]</scope>
    <source>
        <strain evidence="2 3">KACC 19189</strain>
    </source>
</reference>